<comment type="miscellaneous">
    <text evidence="7">The porphobilinogen subunits are added to the dipyrromethane group.</text>
</comment>
<dbReference type="InterPro" id="IPR022417">
    <property type="entry name" value="Porphobilin_deaminase_N"/>
</dbReference>
<dbReference type="UniPathway" id="UPA00251">
    <property type="reaction ID" value="UER00319"/>
</dbReference>
<dbReference type="PANTHER" id="PTHR11557:SF0">
    <property type="entry name" value="PORPHOBILINOGEN DEAMINASE"/>
    <property type="match status" value="1"/>
</dbReference>
<evidence type="ECO:0000256" key="5">
    <source>
        <dbReference type="ARBA" id="ARBA00023244"/>
    </source>
</evidence>
<feature type="region of interest" description="Disordered" evidence="8">
    <location>
        <begin position="1"/>
        <end position="26"/>
    </location>
</feature>
<dbReference type="PRINTS" id="PR00151">
    <property type="entry name" value="PORPHBDMNASE"/>
</dbReference>
<proteinExistence type="inferred from homology"/>
<keyword evidence="12" id="KW-1185">Reference proteome</keyword>
<dbReference type="Pfam" id="PF01379">
    <property type="entry name" value="Porphobil_deam"/>
    <property type="match status" value="1"/>
</dbReference>
<dbReference type="Pfam" id="PF03900">
    <property type="entry name" value="Porphobil_deamC"/>
    <property type="match status" value="1"/>
</dbReference>
<dbReference type="PhylomeDB" id="Q2JFS0"/>
<evidence type="ECO:0000256" key="6">
    <source>
        <dbReference type="ARBA" id="ARBA00048169"/>
    </source>
</evidence>
<dbReference type="FunFam" id="3.40.190.10:FF:000005">
    <property type="entry name" value="Porphobilinogen deaminase"/>
    <property type="match status" value="1"/>
</dbReference>
<protein>
    <recommendedName>
        <fullName evidence="7">Porphobilinogen deaminase</fullName>
        <shortName evidence="7">PBG</shortName>
        <ecNumber evidence="7">2.5.1.61</ecNumber>
    </recommendedName>
    <alternativeName>
        <fullName evidence="7">Hydroxymethylbilane synthase</fullName>
        <shortName evidence="7">HMBS</shortName>
    </alternativeName>
    <alternativeName>
        <fullName evidence="7">Pre-uroporphyrinogen synthase</fullName>
    </alternativeName>
</protein>
<evidence type="ECO:0000313" key="12">
    <source>
        <dbReference type="Proteomes" id="UP000001937"/>
    </source>
</evidence>
<sequence>MTGIDPTSTDPTSTDPTSIGATGTGATGTGADLLARFAGRRLRLGTRRSALALAQSGTVAATLRARVGCAVELVPIVTAGDRSSGEISQIGGTGVFVSALRDALLSGEIDLAVHSLKDLPTATPPGLVLAAVPPRADPRDVLVAPSGRRLAELRAGARIATGSPRRAAQLRALGLGLEVVTIRGNVDTRLKKAIDGEVDAVVLAHAGLARLDRLDAVTEILEPTVMLPAPGQGALAIECTGGAGLVVAGPARALVPAGPGSGPAVGQTGGETWSDGGQPVDTGLAELLRFVLDDASSSVAVRAERAFLAGIEAGCTAPVGALAELLPELAEGAAAEAGGAPPAGRLCLRAVVAAPDGSDVLRRDVTGSAVDPEALGQRLADDMLSAGAHSLMGTR</sequence>
<evidence type="ECO:0000259" key="10">
    <source>
        <dbReference type="Pfam" id="PF03900"/>
    </source>
</evidence>
<keyword evidence="5 7" id="KW-0627">Porphyrin biosynthesis</keyword>
<dbReference type="PANTHER" id="PTHR11557">
    <property type="entry name" value="PORPHOBILINOGEN DEAMINASE"/>
    <property type="match status" value="1"/>
</dbReference>
<dbReference type="InterPro" id="IPR000860">
    <property type="entry name" value="HemC"/>
</dbReference>
<dbReference type="HOGENOM" id="CLU_019704_1_0_11"/>
<gene>
    <name evidence="7" type="primary">hemC</name>
    <name evidence="11" type="ordered locus">Francci3_0486</name>
</gene>
<dbReference type="InterPro" id="IPR022418">
    <property type="entry name" value="Porphobilinogen_deaminase_C"/>
</dbReference>
<evidence type="ECO:0000256" key="4">
    <source>
        <dbReference type="ARBA" id="ARBA00022679"/>
    </source>
</evidence>
<dbReference type="GO" id="GO:0006782">
    <property type="term" value="P:protoporphyrinogen IX biosynthetic process"/>
    <property type="evidence" value="ECO:0007669"/>
    <property type="project" value="UniProtKB-UniRule"/>
</dbReference>
<dbReference type="eggNOG" id="COG0181">
    <property type="taxonomic scope" value="Bacteria"/>
</dbReference>
<comment type="catalytic activity">
    <reaction evidence="6 7">
        <text>4 porphobilinogen + H2O = hydroxymethylbilane + 4 NH4(+)</text>
        <dbReference type="Rhea" id="RHEA:13185"/>
        <dbReference type="ChEBI" id="CHEBI:15377"/>
        <dbReference type="ChEBI" id="CHEBI:28938"/>
        <dbReference type="ChEBI" id="CHEBI:57845"/>
        <dbReference type="ChEBI" id="CHEBI:58126"/>
        <dbReference type="EC" id="2.5.1.61"/>
    </reaction>
</comment>
<feature type="domain" description="Porphobilinogen deaminase C-terminal" evidence="10">
    <location>
        <begin position="300"/>
        <end position="384"/>
    </location>
</feature>
<dbReference type="Proteomes" id="UP000001937">
    <property type="component" value="Chromosome"/>
</dbReference>
<evidence type="ECO:0000256" key="2">
    <source>
        <dbReference type="ARBA" id="ARBA00005638"/>
    </source>
</evidence>
<comment type="cofactor">
    <cofactor evidence="7">
        <name>dipyrromethane</name>
        <dbReference type="ChEBI" id="CHEBI:60342"/>
    </cofactor>
    <text evidence="7">Binds 1 dipyrromethane group covalently.</text>
</comment>
<dbReference type="InterPro" id="IPR022419">
    <property type="entry name" value="Porphobilin_deaminase_cofac_BS"/>
</dbReference>
<dbReference type="EMBL" id="CP000249">
    <property type="protein sequence ID" value="ABD09872.1"/>
    <property type="molecule type" value="Genomic_DNA"/>
</dbReference>
<comment type="similarity">
    <text evidence="2 7">Belongs to the HMBS family.</text>
</comment>
<dbReference type="STRING" id="106370.Francci3_0486"/>
<dbReference type="RefSeq" id="WP_011434948.1">
    <property type="nucleotide sequence ID" value="NC_007777.1"/>
</dbReference>
<feature type="compositionally biased region" description="Low complexity" evidence="8">
    <location>
        <begin position="1"/>
        <end position="21"/>
    </location>
</feature>
<evidence type="ECO:0000256" key="3">
    <source>
        <dbReference type="ARBA" id="ARBA00011245"/>
    </source>
</evidence>
<dbReference type="AlphaFoldDB" id="Q2JFS0"/>
<accession>Q2JFS0</accession>
<comment type="function">
    <text evidence="1 7">Tetrapolymerization of the monopyrrole PBG into the hydroxymethylbilane pre-uroporphyrinogen in several discrete steps.</text>
</comment>
<dbReference type="GO" id="GO:0004418">
    <property type="term" value="F:hydroxymethylbilane synthase activity"/>
    <property type="evidence" value="ECO:0007669"/>
    <property type="project" value="UniProtKB-UniRule"/>
</dbReference>
<organism evidence="11 12">
    <name type="scientific">Frankia casuarinae (strain DSM 45818 / CECT 9043 / HFP020203 / CcI3)</name>
    <dbReference type="NCBI Taxonomy" id="106370"/>
    <lineage>
        <taxon>Bacteria</taxon>
        <taxon>Bacillati</taxon>
        <taxon>Actinomycetota</taxon>
        <taxon>Actinomycetes</taxon>
        <taxon>Frankiales</taxon>
        <taxon>Frankiaceae</taxon>
        <taxon>Frankia</taxon>
    </lineage>
</organism>
<evidence type="ECO:0000256" key="7">
    <source>
        <dbReference type="HAMAP-Rule" id="MF_00260"/>
    </source>
</evidence>
<reference evidence="11 12" key="1">
    <citation type="journal article" date="2007" name="Genome Res.">
        <title>Genome characteristics of facultatively symbiotic Frankia sp. strains reflect host range and host plant biogeography.</title>
        <authorList>
            <person name="Normand P."/>
            <person name="Lapierre P."/>
            <person name="Tisa L.S."/>
            <person name="Gogarten J.P."/>
            <person name="Alloisio N."/>
            <person name="Bagnarol E."/>
            <person name="Bassi C.A."/>
            <person name="Berry A.M."/>
            <person name="Bickhart D.M."/>
            <person name="Choisne N."/>
            <person name="Couloux A."/>
            <person name="Cournoyer B."/>
            <person name="Cruveiller S."/>
            <person name="Daubin V."/>
            <person name="Demange N."/>
            <person name="Francino M.P."/>
            <person name="Goltsman E."/>
            <person name="Huang Y."/>
            <person name="Kopp O.R."/>
            <person name="Labarre L."/>
            <person name="Lapidus A."/>
            <person name="Lavire C."/>
            <person name="Marechal J."/>
            <person name="Martinez M."/>
            <person name="Mastronunzio J.E."/>
            <person name="Mullin B.C."/>
            <person name="Niemann J."/>
            <person name="Pujic P."/>
            <person name="Rawnsley T."/>
            <person name="Rouy Z."/>
            <person name="Schenowitz C."/>
            <person name="Sellstedt A."/>
            <person name="Tavares F."/>
            <person name="Tomkins J.P."/>
            <person name="Vallenet D."/>
            <person name="Valverde C."/>
            <person name="Wall L.G."/>
            <person name="Wang Y."/>
            <person name="Medigue C."/>
            <person name="Benson D.R."/>
        </authorList>
    </citation>
    <scope>NUCLEOTIDE SEQUENCE [LARGE SCALE GENOMIC DNA]</scope>
    <source>
        <strain evidence="12">DSM 45818 / CECT 9043 / CcI3</strain>
    </source>
</reference>
<dbReference type="Gene3D" id="3.40.190.10">
    <property type="entry name" value="Periplasmic binding protein-like II"/>
    <property type="match status" value="2"/>
</dbReference>
<feature type="domain" description="Porphobilinogen deaminase N-terminal" evidence="9">
    <location>
        <begin position="42"/>
        <end position="240"/>
    </location>
</feature>
<dbReference type="NCBIfam" id="TIGR00212">
    <property type="entry name" value="hemC"/>
    <property type="match status" value="1"/>
</dbReference>
<dbReference type="GO" id="GO:0005737">
    <property type="term" value="C:cytoplasm"/>
    <property type="evidence" value="ECO:0007669"/>
    <property type="project" value="UniProtKB-UniRule"/>
</dbReference>
<dbReference type="PROSITE" id="PS00533">
    <property type="entry name" value="PORPHOBILINOGEN_DEAM"/>
    <property type="match status" value="1"/>
</dbReference>
<evidence type="ECO:0000256" key="1">
    <source>
        <dbReference type="ARBA" id="ARBA00002869"/>
    </source>
</evidence>
<dbReference type="OrthoDB" id="9810298at2"/>
<evidence type="ECO:0000259" key="9">
    <source>
        <dbReference type="Pfam" id="PF01379"/>
    </source>
</evidence>
<evidence type="ECO:0000313" key="11">
    <source>
        <dbReference type="EMBL" id="ABD09872.1"/>
    </source>
</evidence>
<comment type="pathway">
    <text evidence="7">Porphyrin-containing compound metabolism; protoporphyrin-IX biosynthesis; coproporphyrinogen-III from 5-aminolevulinate: step 2/4.</text>
</comment>
<dbReference type="KEGG" id="fra:Francci3_0486"/>
<feature type="modified residue" description="S-(dipyrrolylmethanemethyl)cysteine" evidence="7">
    <location>
        <position position="315"/>
    </location>
</feature>
<dbReference type="SUPFAM" id="SSF54782">
    <property type="entry name" value="Porphobilinogen deaminase (hydroxymethylbilane synthase), C-terminal domain"/>
    <property type="match status" value="1"/>
</dbReference>
<name>Q2JFS0_FRACC</name>
<keyword evidence="4 7" id="KW-0808">Transferase</keyword>
<comment type="subunit">
    <text evidence="3 7">Monomer.</text>
</comment>
<evidence type="ECO:0000256" key="8">
    <source>
        <dbReference type="SAM" id="MobiDB-lite"/>
    </source>
</evidence>
<dbReference type="HAMAP" id="MF_00260">
    <property type="entry name" value="Porphobil_deam"/>
    <property type="match status" value="1"/>
</dbReference>
<dbReference type="InterPro" id="IPR036803">
    <property type="entry name" value="Porphobilinogen_deaminase_C_sf"/>
</dbReference>
<dbReference type="Gene3D" id="3.30.160.40">
    <property type="entry name" value="Porphobilinogen deaminase, C-terminal domain"/>
    <property type="match status" value="1"/>
</dbReference>
<dbReference type="SUPFAM" id="SSF53850">
    <property type="entry name" value="Periplasmic binding protein-like II"/>
    <property type="match status" value="1"/>
</dbReference>
<dbReference type="EC" id="2.5.1.61" evidence="7"/>